<evidence type="ECO:0000256" key="6">
    <source>
        <dbReference type="PROSITE-ProRule" id="PRU00277"/>
    </source>
</evidence>
<keyword evidence="4 6" id="KW-0697">Rotamase</keyword>
<sequence length="144" mass="15505">MSISDLLGLKNKEKAETNLKNGEAFLEENKSKEGVITLPSGLQYLVLKEGEGAKPTATSRVTCHYHGTLIDGKIFDSSVQRGQPATFPLNQVIAGWTEGVQLMSVGSKYRFFIPSALGYGSRQVGSDIGPNSVLVFDVELLSIA</sequence>
<evidence type="ECO:0000256" key="7">
    <source>
        <dbReference type="RuleBase" id="RU003915"/>
    </source>
</evidence>
<dbReference type="InterPro" id="IPR000774">
    <property type="entry name" value="PPIase_FKBP_N"/>
</dbReference>
<evidence type="ECO:0000256" key="3">
    <source>
        <dbReference type="ARBA" id="ARBA00022729"/>
    </source>
</evidence>
<dbReference type="Gene3D" id="6.10.250.2970">
    <property type="match status" value="1"/>
</dbReference>
<comment type="catalytic activity">
    <reaction evidence="1 6 7">
        <text>[protein]-peptidylproline (omega=180) = [protein]-peptidylproline (omega=0)</text>
        <dbReference type="Rhea" id="RHEA:16237"/>
        <dbReference type="Rhea" id="RHEA-COMP:10747"/>
        <dbReference type="Rhea" id="RHEA-COMP:10748"/>
        <dbReference type="ChEBI" id="CHEBI:83833"/>
        <dbReference type="ChEBI" id="CHEBI:83834"/>
        <dbReference type="EC" id="5.2.1.8"/>
    </reaction>
</comment>
<name>A0A5M6CP23_9BACT</name>
<comment type="similarity">
    <text evidence="2 7">Belongs to the FKBP-type PPIase family.</text>
</comment>
<proteinExistence type="inferred from homology"/>
<dbReference type="InterPro" id="IPR001179">
    <property type="entry name" value="PPIase_FKBP_dom"/>
</dbReference>
<evidence type="ECO:0000256" key="4">
    <source>
        <dbReference type="ARBA" id="ARBA00023110"/>
    </source>
</evidence>
<evidence type="ECO:0000256" key="2">
    <source>
        <dbReference type="ARBA" id="ARBA00006577"/>
    </source>
</evidence>
<dbReference type="GO" id="GO:0006457">
    <property type="term" value="P:protein folding"/>
    <property type="evidence" value="ECO:0007669"/>
    <property type="project" value="InterPro"/>
</dbReference>
<dbReference type="PROSITE" id="PS50059">
    <property type="entry name" value="FKBP_PPIASE"/>
    <property type="match status" value="1"/>
</dbReference>
<dbReference type="GO" id="GO:0003755">
    <property type="term" value="F:peptidyl-prolyl cis-trans isomerase activity"/>
    <property type="evidence" value="ECO:0007669"/>
    <property type="project" value="UniProtKB-UniRule"/>
</dbReference>
<dbReference type="Gene3D" id="3.10.50.40">
    <property type="match status" value="1"/>
</dbReference>
<dbReference type="SUPFAM" id="SSF54534">
    <property type="entry name" value="FKBP-like"/>
    <property type="match status" value="1"/>
</dbReference>
<dbReference type="Proteomes" id="UP000323632">
    <property type="component" value="Unassembled WGS sequence"/>
</dbReference>
<evidence type="ECO:0000313" key="9">
    <source>
        <dbReference type="EMBL" id="KAA5536766.1"/>
    </source>
</evidence>
<dbReference type="PANTHER" id="PTHR43811">
    <property type="entry name" value="FKBP-TYPE PEPTIDYL-PROLYL CIS-TRANS ISOMERASE FKPA"/>
    <property type="match status" value="1"/>
</dbReference>
<dbReference type="AlphaFoldDB" id="A0A5M6CP23"/>
<keyword evidence="10" id="KW-1185">Reference proteome</keyword>
<accession>A0A5M6CP23</accession>
<keyword evidence="3" id="KW-0732">Signal</keyword>
<evidence type="ECO:0000313" key="10">
    <source>
        <dbReference type="Proteomes" id="UP000323632"/>
    </source>
</evidence>
<gene>
    <name evidence="9" type="ORF">F0919_03595</name>
</gene>
<dbReference type="InterPro" id="IPR046357">
    <property type="entry name" value="PPIase_dom_sf"/>
</dbReference>
<dbReference type="PANTHER" id="PTHR43811:SF57">
    <property type="entry name" value="FKBP-TYPE PEPTIDYL-PROLYL CIS-TRANS ISOMERASE FKPA-RELATED"/>
    <property type="match status" value="1"/>
</dbReference>
<feature type="domain" description="PPIase FKBP-type" evidence="8">
    <location>
        <begin position="58"/>
        <end position="144"/>
    </location>
</feature>
<evidence type="ECO:0000256" key="1">
    <source>
        <dbReference type="ARBA" id="ARBA00000971"/>
    </source>
</evidence>
<protein>
    <recommendedName>
        <fullName evidence="7">Peptidyl-prolyl cis-trans isomerase</fullName>
        <ecNumber evidence="7">5.2.1.8</ecNumber>
    </recommendedName>
</protein>
<organism evidence="9 10">
    <name type="scientific">Taibaiella lutea</name>
    <dbReference type="NCBI Taxonomy" id="2608001"/>
    <lineage>
        <taxon>Bacteria</taxon>
        <taxon>Pseudomonadati</taxon>
        <taxon>Bacteroidota</taxon>
        <taxon>Chitinophagia</taxon>
        <taxon>Chitinophagales</taxon>
        <taxon>Chitinophagaceae</taxon>
        <taxon>Taibaiella</taxon>
    </lineage>
</organism>
<keyword evidence="5 6" id="KW-0413">Isomerase</keyword>
<evidence type="ECO:0000259" key="8">
    <source>
        <dbReference type="PROSITE" id="PS50059"/>
    </source>
</evidence>
<dbReference type="Pfam" id="PF01346">
    <property type="entry name" value="FKBP_N"/>
    <property type="match status" value="1"/>
</dbReference>
<dbReference type="RefSeq" id="WP_150031343.1">
    <property type="nucleotide sequence ID" value="NZ_VWSH01000001.1"/>
</dbReference>
<reference evidence="9 10" key="1">
    <citation type="submission" date="2019-09" db="EMBL/GenBank/DDBJ databases">
        <title>Genome sequence and assembly of Taibaiella sp.</title>
        <authorList>
            <person name="Chhetri G."/>
        </authorList>
    </citation>
    <scope>NUCLEOTIDE SEQUENCE [LARGE SCALE GENOMIC DNA]</scope>
    <source>
        <strain evidence="9 10">KVB11</strain>
    </source>
</reference>
<dbReference type="EMBL" id="VWSH01000001">
    <property type="protein sequence ID" value="KAA5536766.1"/>
    <property type="molecule type" value="Genomic_DNA"/>
</dbReference>
<comment type="caution">
    <text evidence="9">The sequence shown here is derived from an EMBL/GenBank/DDBJ whole genome shotgun (WGS) entry which is preliminary data.</text>
</comment>
<dbReference type="EC" id="5.2.1.8" evidence="7"/>
<dbReference type="Pfam" id="PF00254">
    <property type="entry name" value="FKBP_C"/>
    <property type="match status" value="1"/>
</dbReference>
<evidence type="ECO:0000256" key="5">
    <source>
        <dbReference type="ARBA" id="ARBA00023235"/>
    </source>
</evidence>
<dbReference type="FunFam" id="3.10.50.40:FF:000045">
    <property type="entry name" value="Peptidyl-prolyl cis-trans isomerase"/>
    <property type="match status" value="1"/>
</dbReference>